<evidence type="ECO:0000313" key="2">
    <source>
        <dbReference type="Proteomes" id="UP000271098"/>
    </source>
</evidence>
<dbReference type="Proteomes" id="UP000271098">
    <property type="component" value="Unassembled WGS sequence"/>
</dbReference>
<organism evidence="3">
    <name type="scientific">Gongylonema pulchrum</name>
    <dbReference type="NCBI Taxonomy" id="637853"/>
    <lineage>
        <taxon>Eukaryota</taxon>
        <taxon>Metazoa</taxon>
        <taxon>Ecdysozoa</taxon>
        <taxon>Nematoda</taxon>
        <taxon>Chromadorea</taxon>
        <taxon>Rhabditida</taxon>
        <taxon>Spirurina</taxon>
        <taxon>Spiruromorpha</taxon>
        <taxon>Spiruroidea</taxon>
        <taxon>Gongylonematidae</taxon>
        <taxon>Gongylonema</taxon>
    </lineage>
</organism>
<gene>
    <name evidence="1" type="ORF">GPUH_LOCUS19513</name>
</gene>
<sequence>MLVLRSDEAVVINKLSVLVLPAALRKEQPLGVPLLSRASILHELGFTSLHLGLLFGVSVPGALERDS</sequence>
<evidence type="ECO:0000313" key="1">
    <source>
        <dbReference type="EMBL" id="VDN33989.1"/>
    </source>
</evidence>
<dbReference type="EMBL" id="UYRT01088653">
    <property type="protein sequence ID" value="VDN33989.1"/>
    <property type="molecule type" value="Genomic_DNA"/>
</dbReference>
<reference evidence="3" key="1">
    <citation type="submission" date="2016-06" db="UniProtKB">
        <authorList>
            <consortium name="WormBaseParasite"/>
        </authorList>
    </citation>
    <scope>IDENTIFICATION</scope>
</reference>
<reference evidence="1 2" key="2">
    <citation type="submission" date="2018-11" db="EMBL/GenBank/DDBJ databases">
        <authorList>
            <consortium name="Pathogen Informatics"/>
        </authorList>
    </citation>
    <scope>NUCLEOTIDE SEQUENCE [LARGE SCALE GENOMIC DNA]</scope>
</reference>
<dbReference type="WBParaSite" id="GPUH_0001953701-mRNA-1">
    <property type="protein sequence ID" value="GPUH_0001953701-mRNA-1"/>
    <property type="gene ID" value="GPUH_0001953701"/>
</dbReference>
<evidence type="ECO:0000313" key="3">
    <source>
        <dbReference type="WBParaSite" id="GPUH_0001953701-mRNA-1"/>
    </source>
</evidence>
<protein>
    <submittedName>
        <fullName evidence="3">NR LBD domain-containing protein</fullName>
    </submittedName>
</protein>
<proteinExistence type="predicted"/>
<keyword evidence="2" id="KW-1185">Reference proteome</keyword>
<name>A0A183EEX1_9BILA</name>
<accession>A0A183EEX1</accession>
<dbReference type="AlphaFoldDB" id="A0A183EEX1"/>